<proteinExistence type="inferred from homology"/>
<evidence type="ECO:0000313" key="11">
    <source>
        <dbReference type="Proteomes" id="UP001175271"/>
    </source>
</evidence>
<feature type="region of interest" description="Disordered" evidence="9">
    <location>
        <begin position="293"/>
        <end position="339"/>
    </location>
</feature>
<dbReference type="InterPro" id="IPR000744">
    <property type="entry name" value="NSF_attach"/>
</dbReference>
<sequence length="339" mass="37447">MSSANEQRLSEARECIKRADNHLKTSLLKLKLKPDYDSAAMEYERAAVCFKNGNEAGLARDTYLKAADCHAQNRNLFHAGKAKESAAAIARELADTADAVLYYEQAVDLYAESGTMDTAAMAVDKAAKWLEIADPEKAIFLYKKGLAFVQQSDRSRMAGDFLTRITKLHLKLERYGEAAESVTDEIEKYMEVNEVGRVGQLTTGLCLILLANGDSVAAMKAYSNATKLSGFERSEDGLACGSLISAYQSGDNEAFQQCLRRPTLRSMDNEYLRLMKKIKIEDEFSNMKITVDADEQSSPKEAAVDLPNKGAVSEVPTHQETAVAEPRTPQEESDDEDLK</sequence>
<dbReference type="PANTHER" id="PTHR13768:SF2">
    <property type="entry name" value="GAMMA-SOLUBLE NSF ATTACHMENT PROTEIN"/>
    <property type="match status" value="1"/>
</dbReference>
<dbReference type="Proteomes" id="UP001175271">
    <property type="component" value="Unassembled WGS sequence"/>
</dbReference>
<keyword evidence="3" id="KW-0813">Transport</keyword>
<comment type="caution">
    <text evidence="10">The sequence shown here is derived from an EMBL/GenBank/DDBJ whole genome shotgun (WGS) entry which is preliminary data.</text>
</comment>
<dbReference type="InterPro" id="IPR011990">
    <property type="entry name" value="TPR-like_helical_dom_sf"/>
</dbReference>
<evidence type="ECO:0000256" key="4">
    <source>
        <dbReference type="ARBA" id="ARBA00022892"/>
    </source>
</evidence>
<dbReference type="PANTHER" id="PTHR13768">
    <property type="entry name" value="SOLUBLE NSF ATTACHMENT PROTEIN SNAP"/>
    <property type="match status" value="1"/>
</dbReference>
<comment type="subcellular location">
    <subcellularLocation>
        <location evidence="1">Membrane</location>
        <topology evidence="1">Peripheral membrane protein</topology>
    </subcellularLocation>
</comment>
<dbReference type="GO" id="GO:0005774">
    <property type="term" value="C:vacuolar membrane"/>
    <property type="evidence" value="ECO:0007669"/>
    <property type="project" value="TreeGrafter"/>
</dbReference>
<keyword evidence="6" id="KW-0472">Membrane</keyword>
<dbReference type="EMBL" id="JAUCMV010000003">
    <property type="protein sequence ID" value="KAK0411154.1"/>
    <property type="molecule type" value="Genomic_DNA"/>
</dbReference>
<dbReference type="GO" id="GO:0031201">
    <property type="term" value="C:SNARE complex"/>
    <property type="evidence" value="ECO:0007669"/>
    <property type="project" value="TreeGrafter"/>
</dbReference>
<dbReference type="SUPFAM" id="SSF48452">
    <property type="entry name" value="TPR-like"/>
    <property type="match status" value="1"/>
</dbReference>
<evidence type="ECO:0000256" key="5">
    <source>
        <dbReference type="ARBA" id="ARBA00022927"/>
    </source>
</evidence>
<dbReference type="GO" id="GO:0006886">
    <property type="term" value="P:intracellular protein transport"/>
    <property type="evidence" value="ECO:0007669"/>
    <property type="project" value="InterPro"/>
</dbReference>
<evidence type="ECO:0000256" key="8">
    <source>
        <dbReference type="ARBA" id="ARBA00042485"/>
    </source>
</evidence>
<reference evidence="10" key="1">
    <citation type="submission" date="2023-06" db="EMBL/GenBank/DDBJ databases">
        <title>Genomic analysis of the entomopathogenic nematode Steinernema hermaphroditum.</title>
        <authorList>
            <person name="Schwarz E.M."/>
            <person name="Heppert J.K."/>
            <person name="Baniya A."/>
            <person name="Schwartz H.T."/>
            <person name="Tan C.-H."/>
            <person name="Antoshechkin I."/>
            <person name="Sternberg P.W."/>
            <person name="Goodrich-Blair H."/>
            <person name="Dillman A.R."/>
        </authorList>
    </citation>
    <scope>NUCLEOTIDE SEQUENCE</scope>
    <source>
        <strain evidence="10">PS9179</strain>
        <tissue evidence="10">Whole animal</tissue>
    </source>
</reference>
<evidence type="ECO:0000256" key="7">
    <source>
        <dbReference type="ARBA" id="ARBA00040047"/>
    </source>
</evidence>
<dbReference type="Gene3D" id="1.25.40.10">
    <property type="entry name" value="Tetratricopeptide repeat domain"/>
    <property type="match status" value="1"/>
</dbReference>
<evidence type="ECO:0000256" key="6">
    <source>
        <dbReference type="ARBA" id="ARBA00023136"/>
    </source>
</evidence>
<evidence type="ECO:0000256" key="2">
    <source>
        <dbReference type="ARBA" id="ARBA00010050"/>
    </source>
</evidence>
<evidence type="ECO:0000256" key="3">
    <source>
        <dbReference type="ARBA" id="ARBA00022448"/>
    </source>
</evidence>
<dbReference type="GO" id="GO:0005483">
    <property type="term" value="F:soluble NSF attachment protein activity"/>
    <property type="evidence" value="ECO:0007669"/>
    <property type="project" value="TreeGrafter"/>
</dbReference>
<evidence type="ECO:0000256" key="1">
    <source>
        <dbReference type="ARBA" id="ARBA00004170"/>
    </source>
</evidence>
<protein>
    <recommendedName>
        <fullName evidence="7">Gamma-soluble NSF attachment protein</fullName>
    </recommendedName>
    <alternativeName>
        <fullName evidence="8">N-ethylmaleimide-sensitive factor attachment protein gamma</fullName>
    </alternativeName>
</protein>
<keyword evidence="11" id="KW-1185">Reference proteome</keyword>
<keyword evidence="4" id="KW-0931">ER-Golgi transport</keyword>
<evidence type="ECO:0000256" key="9">
    <source>
        <dbReference type="SAM" id="MobiDB-lite"/>
    </source>
</evidence>
<gene>
    <name evidence="10" type="ORF">QR680_005514</name>
</gene>
<comment type="similarity">
    <text evidence="2">Belongs to the SNAP family.</text>
</comment>
<dbReference type="Pfam" id="PF14938">
    <property type="entry name" value="SNAP"/>
    <property type="match status" value="1"/>
</dbReference>
<dbReference type="GO" id="GO:0016192">
    <property type="term" value="P:vesicle-mediated transport"/>
    <property type="evidence" value="ECO:0007669"/>
    <property type="project" value="UniProtKB-KW"/>
</dbReference>
<organism evidence="10 11">
    <name type="scientific">Steinernema hermaphroditum</name>
    <dbReference type="NCBI Taxonomy" id="289476"/>
    <lineage>
        <taxon>Eukaryota</taxon>
        <taxon>Metazoa</taxon>
        <taxon>Ecdysozoa</taxon>
        <taxon>Nematoda</taxon>
        <taxon>Chromadorea</taxon>
        <taxon>Rhabditida</taxon>
        <taxon>Tylenchina</taxon>
        <taxon>Panagrolaimomorpha</taxon>
        <taxon>Strongyloidoidea</taxon>
        <taxon>Steinernematidae</taxon>
        <taxon>Steinernema</taxon>
    </lineage>
</organism>
<dbReference type="GO" id="GO:0019905">
    <property type="term" value="F:syntaxin binding"/>
    <property type="evidence" value="ECO:0007669"/>
    <property type="project" value="TreeGrafter"/>
</dbReference>
<evidence type="ECO:0000313" key="10">
    <source>
        <dbReference type="EMBL" id="KAK0411154.1"/>
    </source>
</evidence>
<accession>A0AA39LVT3</accession>
<name>A0AA39LVT3_9BILA</name>
<keyword evidence="5" id="KW-0653">Protein transport</keyword>
<dbReference type="AlphaFoldDB" id="A0AA39LVT3"/>